<organism evidence="2 3">
    <name type="scientific">Proteus mirabilis</name>
    <dbReference type="NCBI Taxonomy" id="584"/>
    <lineage>
        <taxon>Bacteria</taxon>
        <taxon>Pseudomonadati</taxon>
        <taxon>Pseudomonadota</taxon>
        <taxon>Gammaproteobacteria</taxon>
        <taxon>Enterobacterales</taxon>
        <taxon>Morganellaceae</taxon>
        <taxon>Proteus</taxon>
    </lineage>
</organism>
<dbReference type="AlphaFoldDB" id="A0AAJ0YB36"/>
<keyword evidence="1" id="KW-0812">Transmembrane</keyword>
<reference evidence="2 3" key="1">
    <citation type="submission" date="2017-05" db="EMBL/GenBank/DDBJ databases">
        <title>Whole genome sequencing of Proteus mirabilis AR_0155.</title>
        <authorList>
            <person name="Conlan S."/>
            <person name="Thomas P.J."/>
            <person name="Mullikin J."/>
            <person name="Frank K.M."/>
            <person name="Segre J.A."/>
        </authorList>
    </citation>
    <scope>NUCLEOTIDE SEQUENCE [LARGE SCALE GENOMIC DNA]</scope>
    <source>
        <strain evidence="2 3">AR_0155</strain>
    </source>
</reference>
<dbReference type="RefSeq" id="WP_087726313.1">
    <property type="nucleotide sequence ID" value="NZ_BGKS01000066.1"/>
</dbReference>
<evidence type="ECO:0000256" key="1">
    <source>
        <dbReference type="SAM" id="Phobius"/>
    </source>
</evidence>
<evidence type="ECO:0000313" key="2">
    <source>
        <dbReference type="EMBL" id="ARX33056.1"/>
    </source>
</evidence>
<dbReference type="Proteomes" id="UP000195540">
    <property type="component" value="Chromosome"/>
</dbReference>
<proteinExistence type="predicted"/>
<sequence>MKIKTNWVIYFALLPFWQKALLSLAPSIIVSLLCYLFSFSGYQQDITAQQQLISQHQTQIQQLQSILHSSPAIALLKALQHDYKLPPQTGSAYQRLQQIIDNHHLIPHSWQHSVDNSFKLRFSLSYSQLLTLLAHLHQAGCALSALLISPIPPDLLSVELNLVDITTPNVLAPLKSEKSE</sequence>
<keyword evidence="1" id="KW-0472">Membrane</keyword>
<keyword evidence="1" id="KW-1133">Transmembrane helix</keyword>
<name>A0AAJ0YB36_PROMI</name>
<evidence type="ECO:0000313" key="3">
    <source>
        <dbReference type="Proteomes" id="UP000195540"/>
    </source>
</evidence>
<feature type="transmembrane region" description="Helical" evidence="1">
    <location>
        <begin position="21"/>
        <end position="42"/>
    </location>
</feature>
<protein>
    <submittedName>
        <fullName evidence="2">Uncharacterized protein</fullName>
    </submittedName>
</protein>
<gene>
    <name evidence="2" type="ORF">AM402_02490</name>
</gene>
<dbReference type="EMBL" id="CP021694">
    <property type="protein sequence ID" value="ARX33056.1"/>
    <property type="molecule type" value="Genomic_DNA"/>
</dbReference>
<accession>A0AAJ0YB36</accession>